<keyword evidence="5" id="KW-0378">Hydrolase</keyword>
<sequence>MNQFFLKIMAAAVLLVSFQSTAKSVINIKHQEGDMTPIVRKAIEDNTDKDVSIVFEKGKYLFLPDYAVDKYSYITNHGNGLKKIIFLLEGYDSVAIEGNGSEFIFHGQVAPFQIENCKKVTAKNFTIDWDIPFLFQSEVMTVNQKEGWIEVKPFTKGYSWTLNRDQLSFPDIDGFSFFELGSTLEFDPKLKRVAYGALDMSVGPRYVEKKQNGIIRIYDKFRNYPSVGNVLNSKGESEQNRYAPAFQTKNSQNILYEGITIHHALGMGFLFERSEEIVISKCGIFVRPGSDRVVSTIADATHFSNCKGNILIENCKFQHMLDDGTNVHGTYVEINKIVDSKTVVVELKHFEQLGFEFAGIGDEMWFIQQPSPDRVAVNKVAKVLTVNDRFIQITFENNLPSNLKLGDNLENKTWNPVFTMRGCTINDHRARNVIIKTPLKIIIENNNFSSMMSAIQLRGDNYYWFESGAVEDVSIRNNHFVHCAYGGAESAILYVTPRLGKDFDDKAFFDRNITFENNTIETFGSRIIWADRVDGLKITGNTIIQTKEAVDLYPNSPMFDLINCNNVAISKNTYKGENKNILNADETSKKNLKVKGNKGF</sequence>
<evidence type="ECO:0000256" key="1">
    <source>
        <dbReference type="ARBA" id="ARBA00001255"/>
    </source>
</evidence>
<feature type="domain" description="Right handed beta helix" evidence="8">
    <location>
        <begin position="415"/>
        <end position="597"/>
    </location>
</feature>
<dbReference type="SUPFAM" id="SSF51126">
    <property type="entry name" value="Pectin lyase-like"/>
    <property type="match status" value="1"/>
</dbReference>
<name>A0A2S1LHQ2_9FLAO</name>
<evidence type="ECO:0000259" key="8">
    <source>
        <dbReference type="Pfam" id="PF13229"/>
    </source>
</evidence>
<dbReference type="KEGG" id="ffa:FFWV33_18000"/>
<organism evidence="11 12">
    <name type="scientific">Flavobacterium faecale</name>
    <dbReference type="NCBI Taxonomy" id="1355330"/>
    <lineage>
        <taxon>Bacteria</taxon>
        <taxon>Pseudomonadati</taxon>
        <taxon>Bacteroidota</taxon>
        <taxon>Flavobacteriia</taxon>
        <taxon>Flavobacteriales</taxon>
        <taxon>Flavobacteriaceae</taxon>
        <taxon>Flavobacterium</taxon>
    </lineage>
</organism>
<dbReference type="InterPro" id="IPR011050">
    <property type="entry name" value="Pectin_lyase_fold/virulence"/>
</dbReference>
<feature type="signal peptide" evidence="7">
    <location>
        <begin position="1"/>
        <end position="22"/>
    </location>
</feature>
<evidence type="ECO:0000259" key="10">
    <source>
        <dbReference type="Pfam" id="PF23764"/>
    </source>
</evidence>
<dbReference type="Gene3D" id="2.160.20.10">
    <property type="entry name" value="Single-stranded right-handed beta-helix, Pectin lyase-like"/>
    <property type="match status" value="2"/>
</dbReference>
<evidence type="ECO:0000256" key="2">
    <source>
        <dbReference type="ARBA" id="ARBA00001271"/>
    </source>
</evidence>
<dbReference type="InterPro" id="IPR056441">
    <property type="entry name" value="Beta-barrel_GLAA-B_II"/>
</dbReference>
<gene>
    <name evidence="11" type="ORF">FFWV33_18000</name>
</gene>
<evidence type="ECO:0000313" key="11">
    <source>
        <dbReference type="EMBL" id="AWG23284.1"/>
    </source>
</evidence>
<accession>A0A2S1LHQ2</accession>
<feature type="domain" description="GLAA-B beta-barrel" evidence="10">
    <location>
        <begin position="342"/>
        <end position="407"/>
    </location>
</feature>
<evidence type="ECO:0000256" key="3">
    <source>
        <dbReference type="ARBA" id="ARBA00022729"/>
    </source>
</evidence>
<dbReference type="InterPro" id="IPR039448">
    <property type="entry name" value="Beta_helix"/>
</dbReference>
<keyword evidence="4" id="KW-0677">Repeat</keyword>
<dbReference type="Pfam" id="PF13229">
    <property type="entry name" value="Beta_helix"/>
    <property type="match status" value="1"/>
</dbReference>
<evidence type="ECO:0000256" key="4">
    <source>
        <dbReference type="ARBA" id="ARBA00022737"/>
    </source>
</evidence>
<keyword evidence="12" id="KW-1185">Reference proteome</keyword>
<dbReference type="RefSeq" id="WP_108742183.1">
    <property type="nucleotide sequence ID" value="NZ_CP020918.1"/>
</dbReference>
<keyword evidence="3 7" id="KW-0732">Signal</keyword>
<dbReference type="InterPro" id="IPR006626">
    <property type="entry name" value="PbH1"/>
</dbReference>
<dbReference type="InterPro" id="IPR012334">
    <property type="entry name" value="Pectin_lyas_fold"/>
</dbReference>
<evidence type="ECO:0000256" key="7">
    <source>
        <dbReference type="SAM" id="SignalP"/>
    </source>
</evidence>
<evidence type="ECO:0000256" key="5">
    <source>
        <dbReference type="ARBA" id="ARBA00022801"/>
    </source>
</evidence>
<protein>
    <submittedName>
        <fullName evidence="11">Alpha-galactosidase</fullName>
    </submittedName>
</protein>
<dbReference type="InterPro" id="IPR057275">
    <property type="entry name" value="Beta-barrel_GLAA-B_I"/>
</dbReference>
<dbReference type="SMART" id="SM00710">
    <property type="entry name" value="PbH1"/>
    <property type="match status" value="6"/>
</dbReference>
<dbReference type="GO" id="GO:0004557">
    <property type="term" value="F:alpha-galactosidase activity"/>
    <property type="evidence" value="ECO:0007669"/>
    <property type="project" value="UniProtKB-EC"/>
</dbReference>
<feature type="domain" description="GLAA-B beta-barrel" evidence="9">
    <location>
        <begin position="135"/>
        <end position="231"/>
    </location>
</feature>
<dbReference type="Pfam" id="PF23763">
    <property type="entry name" value="Beta-barrel_GLAA-B_I"/>
    <property type="match status" value="1"/>
</dbReference>
<evidence type="ECO:0000259" key="9">
    <source>
        <dbReference type="Pfam" id="PF23763"/>
    </source>
</evidence>
<proteinExistence type="predicted"/>
<dbReference type="EMBL" id="CP020918">
    <property type="protein sequence ID" value="AWG23284.1"/>
    <property type="molecule type" value="Genomic_DNA"/>
</dbReference>
<feature type="chain" id="PRO_5015777135" evidence="7">
    <location>
        <begin position="23"/>
        <end position="600"/>
    </location>
</feature>
<dbReference type="Pfam" id="PF23764">
    <property type="entry name" value="Beta-barrel_GLAA-B_II"/>
    <property type="match status" value="1"/>
</dbReference>
<dbReference type="Proteomes" id="UP000244527">
    <property type="component" value="Chromosome"/>
</dbReference>
<keyword evidence="6" id="KW-0326">Glycosidase</keyword>
<comment type="catalytic activity">
    <reaction evidence="1">
        <text>Hydrolysis of terminal, non-reducing alpha-D-galactose residues in alpha-D-galactosides, including galactose oligosaccharides, galactomannans and galactolipids.</text>
        <dbReference type="EC" id="3.2.1.22"/>
    </reaction>
</comment>
<evidence type="ECO:0000256" key="6">
    <source>
        <dbReference type="ARBA" id="ARBA00023295"/>
    </source>
</evidence>
<comment type="catalytic activity">
    <reaction evidence="2">
        <text>Hydrolysis of terminal, non-reducing branched (1-&gt;3)-alpha-D-galactosidic residues, producing free D-galactose.</text>
        <dbReference type="EC" id="3.2.1.n1"/>
    </reaction>
</comment>
<dbReference type="OrthoDB" id="9807299at2"/>
<dbReference type="AlphaFoldDB" id="A0A2S1LHQ2"/>
<evidence type="ECO:0000313" key="12">
    <source>
        <dbReference type="Proteomes" id="UP000244527"/>
    </source>
</evidence>
<reference evidence="11 12" key="1">
    <citation type="submission" date="2017-04" db="EMBL/GenBank/DDBJ databases">
        <title>Compelte genome sequence of WV33.</title>
        <authorList>
            <person name="Lee P.C."/>
        </authorList>
    </citation>
    <scope>NUCLEOTIDE SEQUENCE [LARGE SCALE GENOMIC DNA]</scope>
    <source>
        <strain evidence="11 12">WV33</strain>
    </source>
</reference>